<evidence type="ECO:0000313" key="2">
    <source>
        <dbReference type="EMBL" id="PCJ20512.1"/>
    </source>
</evidence>
<evidence type="ECO:0000313" key="3">
    <source>
        <dbReference type="Proteomes" id="UP000218327"/>
    </source>
</evidence>
<name>A0A2A5AMJ7_9GAMM</name>
<proteinExistence type="predicted"/>
<dbReference type="InterPro" id="IPR008687">
    <property type="entry name" value="MobC"/>
</dbReference>
<sequence length="139" mass="15583">MGKNNNRSDQYPPPFSMRFTKEERKSLELAAGRPLAAYIRWLIFKEDMPEMPKKRTRGESANQDHKQLAKLLGALGKSRIANNINQLARAANSGSLPVSAEIINALNESVDAIRWMRNALIKGMGIKPQGDDKEHNDDP</sequence>
<feature type="domain" description="Bacterial mobilisation" evidence="1">
    <location>
        <begin position="78"/>
        <end position="108"/>
    </location>
</feature>
<dbReference type="Proteomes" id="UP000218327">
    <property type="component" value="Unassembled WGS sequence"/>
</dbReference>
<dbReference type="Pfam" id="PF05713">
    <property type="entry name" value="MobC"/>
    <property type="match status" value="1"/>
</dbReference>
<gene>
    <name evidence="2" type="ORF">COA96_15745</name>
</gene>
<dbReference type="GO" id="GO:0000160">
    <property type="term" value="P:phosphorelay signal transduction system"/>
    <property type="evidence" value="ECO:0007669"/>
    <property type="project" value="InterPro"/>
</dbReference>
<dbReference type="AlphaFoldDB" id="A0A2A5AMJ7"/>
<reference evidence="3" key="1">
    <citation type="submission" date="2017-08" db="EMBL/GenBank/DDBJ databases">
        <title>A dynamic microbial community with high functional redundancy inhabits the cold, oxic subseafloor aquifer.</title>
        <authorList>
            <person name="Tully B.J."/>
            <person name="Wheat C.G."/>
            <person name="Glazer B.T."/>
            <person name="Huber J.A."/>
        </authorList>
    </citation>
    <scope>NUCLEOTIDE SEQUENCE [LARGE SCALE GENOMIC DNA]</scope>
</reference>
<dbReference type="InterPro" id="IPR036641">
    <property type="entry name" value="HPT_dom_sf"/>
</dbReference>
<comment type="caution">
    <text evidence="2">The sequence shown here is derived from an EMBL/GenBank/DDBJ whole genome shotgun (WGS) entry which is preliminary data.</text>
</comment>
<dbReference type="EMBL" id="NVVJ01000079">
    <property type="protein sequence ID" value="PCJ20512.1"/>
    <property type="molecule type" value="Genomic_DNA"/>
</dbReference>
<protein>
    <recommendedName>
        <fullName evidence="1">Bacterial mobilisation domain-containing protein</fullName>
    </recommendedName>
</protein>
<accession>A0A2A5AMJ7</accession>
<dbReference type="SUPFAM" id="SSF47226">
    <property type="entry name" value="Histidine-containing phosphotransfer domain, HPT domain"/>
    <property type="match status" value="1"/>
</dbReference>
<evidence type="ECO:0000259" key="1">
    <source>
        <dbReference type="Pfam" id="PF05713"/>
    </source>
</evidence>
<organism evidence="2 3">
    <name type="scientific">SAR86 cluster bacterium</name>
    <dbReference type="NCBI Taxonomy" id="2030880"/>
    <lineage>
        <taxon>Bacteria</taxon>
        <taxon>Pseudomonadati</taxon>
        <taxon>Pseudomonadota</taxon>
        <taxon>Gammaproteobacteria</taxon>
        <taxon>SAR86 cluster</taxon>
    </lineage>
</organism>